<dbReference type="CDD" id="cd00112">
    <property type="entry name" value="LDLa"/>
    <property type="match status" value="1"/>
</dbReference>
<dbReference type="SMART" id="SM00192">
    <property type="entry name" value="LDLa"/>
    <property type="match status" value="1"/>
</dbReference>
<dbReference type="Proteomes" id="UP000324832">
    <property type="component" value="Unassembled WGS sequence"/>
</dbReference>
<name>A0A5E4R0W5_9NEOP</name>
<proteinExistence type="predicted"/>
<dbReference type="EMBL" id="FZQP02006815">
    <property type="protein sequence ID" value="VVD03921.1"/>
    <property type="molecule type" value="Genomic_DNA"/>
</dbReference>
<evidence type="ECO:0008006" key="5">
    <source>
        <dbReference type="Google" id="ProtNLM"/>
    </source>
</evidence>
<feature type="disulfide bond" evidence="2">
    <location>
        <begin position="26"/>
        <end position="44"/>
    </location>
</feature>
<evidence type="ECO:0000313" key="4">
    <source>
        <dbReference type="Proteomes" id="UP000324832"/>
    </source>
</evidence>
<dbReference type="PROSITE" id="PS50068">
    <property type="entry name" value="LDLRA_2"/>
    <property type="match status" value="1"/>
</dbReference>
<keyword evidence="1 2" id="KW-1015">Disulfide bond</keyword>
<dbReference type="AlphaFoldDB" id="A0A5E4R0W5"/>
<organism evidence="3 4">
    <name type="scientific">Leptidea sinapis</name>
    <dbReference type="NCBI Taxonomy" id="189913"/>
    <lineage>
        <taxon>Eukaryota</taxon>
        <taxon>Metazoa</taxon>
        <taxon>Ecdysozoa</taxon>
        <taxon>Arthropoda</taxon>
        <taxon>Hexapoda</taxon>
        <taxon>Insecta</taxon>
        <taxon>Pterygota</taxon>
        <taxon>Neoptera</taxon>
        <taxon>Endopterygota</taxon>
        <taxon>Lepidoptera</taxon>
        <taxon>Glossata</taxon>
        <taxon>Ditrysia</taxon>
        <taxon>Papilionoidea</taxon>
        <taxon>Pieridae</taxon>
        <taxon>Dismorphiinae</taxon>
        <taxon>Leptidea</taxon>
    </lineage>
</organism>
<dbReference type="SUPFAM" id="SSF57424">
    <property type="entry name" value="LDL receptor-like module"/>
    <property type="match status" value="1"/>
</dbReference>
<gene>
    <name evidence="3" type="ORF">LSINAPIS_LOCUS13808</name>
</gene>
<evidence type="ECO:0000313" key="3">
    <source>
        <dbReference type="EMBL" id="VVD03921.1"/>
    </source>
</evidence>
<sequence>MIVPNVFAVNIVRDSIDNYNKPLYICRDGTNVTTDKQCDGVKDCPDGSDEAHAICRNIMSISIHQTSGGVHNCAMSRLSIPVHLRSVY</sequence>
<dbReference type="Gene3D" id="4.10.400.10">
    <property type="entry name" value="Low-density Lipoprotein Receptor"/>
    <property type="match status" value="1"/>
</dbReference>
<dbReference type="InterPro" id="IPR036055">
    <property type="entry name" value="LDL_receptor-like_sf"/>
</dbReference>
<reference evidence="3 4" key="1">
    <citation type="submission" date="2017-07" db="EMBL/GenBank/DDBJ databases">
        <authorList>
            <person name="Talla V."/>
            <person name="Backstrom N."/>
        </authorList>
    </citation>
    <scope>NUCLEOTIDE SEQUENCE [LARGE SCALE GENOMIC DNA]</scope>
</reference>
<evidence type="ECO:0000256" key="2">
    <source>
        <dbReference type="PROSITE-ProRule" id="PRU00124"/>
    </source>
</evidence>
<keyword evidence="4" id="KW-1185">Reference proteome</keyword>
<dbReference type="InterPro" id="IPR002172">
    <property type="entry name" value="LDrepeatLR_classA_rpt"/>
</dbReference>
<accession>A0A5E4R0W5</accession>
<evidence type="ECO:0000256" key="1">
    <source>
        <dbReference type="ARBA" id="ARBA00023157"/>
    </source>
</evidence>
<dbReference type="Pfam" id="PF00057">
    <property type="entry name" value="Ldl_recept_a"/>
    <property type="match status" value="1"/>
</dbReference>
<protein>
    <recommendedName>
        <fullName evidence="5">SRCR domain-containing protein</fullName>
    </recommendedName>
</protein>
<comment type="caution">
    <text evidence="2">Lacks conserved residue(s) required for the propagation of feature annotation.</text>
</comment>